<name>A0AA43UCU4_9LACT</name>
<keyword evidence="1" id="KW-0479">Metal-binding</keyword>
<evidence type="ECO:0000259" key="4">
    <source>
        <dbReference type="Pfam" id="PF04167"/>
    </source>
</evidence>
<dbReference type="PIRSF" id="PIRSF028345">
    <property type="entry name" value="UCP028345"/>
    <property type="match status" value="1"/>
</dbReference>
<dbReference type="InterPro" id="IPR035930">
    <property type="entry name" value="FomD-like_sf"/>
</dbReference>
<dbReference type="EMBL" id="JAUNQW010000016">
    <property type="protein sequence ID" value="MDO5457588.1"/>
    <property type="molecule type" value="Genomic_DNA"/>
</dbReference>
<protein>
    <submittedName>
        <fullName evidence="5">DUF402 domain-containing protein</fullName>
    </submittedName>
</protein>
<organism evidence="5 6">
    <name type="scientific">Atopococcus tabaci</name>
    <dbReference type="NCBI Taxonomy" id="269774"/>
    <lineage>
        <taxon>Bacteria</taxon>
        <taxon>Bacillati</taxon>
        <taxon>Bacillota</taxon>
        <taxon>Bacilli</taxon>
        <taxon>Lactobacillales</taxon>
        <taxon>Carnobacteriaceae</taxon>
        <taxon>Atopococcus</taxon>
    </lineage>
</organism>
<comment type="caution">
    <text evidence="5">The sequence shown here is derived from an EMBL/GenBank/DDBJ whole genome shotgun (WGS) entry which is preliminary data.</text>
</comment>
<evidence type="ECO:0000256" key="1">
    <source>
        <dbReference type="ARBA" id="ARBA00022723"/>
    </source>
</evidence>
<dbReference type="Proteomes" id="UP001171751">
    <property type="component" value="Unassembled WGS sequence"/>
</dbReference>
<gene>
    <name evidence="5" type="ORF">Q4F26_04505</name>
</gene>
<dbReference type="NCBIfam" id="NF010183">
    <property type="entry name" value="PRK13662.1"/>
    <property type="match status" value="1"/>
</dbReference>
<sequence length="176" mass="20963">MRQVREGEIITIQSYKHDGSIHRTWKDNLVLKTSEHSIIVCNDHTLVTEANGRKWKTREPALVYFHDKYWFNIVTMIRKTGISYYCNLASPFVIDDLGIKYIDYDLDIKVFPDGDKKLLDIDEYIKHGEKWDYPKEIDYILRESVKILVDWIENGKGPFSDGYVKLWYDRYCELNN</sequence>
<evidence type="ECO:0000313" key="6">
    <source>
        <dbReference type="Proteomes" id="UP001171751"/>
    </source>
</evidence>
<keyword evidence="3" id="KW-0460">Magnesium</keyword>
<dbReference type="InterPro" id="IPR007295">
    <property type="entry name" value="DUF402"/>
</dbReference>
<dbReference type="SUPFAM" id="SSF159234">
    <property type="entry name" value="FomD-like"/>
    <property type="match status" value="1"/>
</dbReference>
<proteinExistence type="predicted"/>
<dbReference type="AlphaFoldDB" id="A0AA43UCU4"/>
<keyword evidence="6" id="KW-1185">Reference proteome</keyword>
<dbReference type="InterPro" id="IPR016882">
    <property type="entry name" value="SA1684"/>
</dbReference>
<dbReference type="PANTHER" id="PTHR39159:SF1">
    <property type="entry name" value="UPF0374 PROTEIN YGAC"/>
    <property type="match status" value="1"/>
</dbReference>
<reference evidence="5" key="1">
    <citation type="submission" date="2023-07" db="EMBL/GenBank/DDBJ databases">
        <title>Between Cages and Wild: Unraveling the Impact of Captivity on Animal Microbiomes and Antimicrobial Resistance.</title>
        <authorList>
            <person name="Schmartz G.P."/>
            <person name="Rehner J."/>
            <person name="Schuff M.J."/>
            <person name="Becker S.L."/>
            <person name="Kravczyk M."/>
            <person name="Gurevich A."/>
            <person name="Francke R."/>
            <person name="Mueller R."/>
            <person name="Keller V."/>
            <person name="Keller A."/>
        </authorList>
    </citation>
    <scope>NUCLEOTIDE SEQUENCE</scope>
    <source>
        <strain evidence="5">S39M_St_73</strain>
    </source>
</reference>
<dbReference type="GO" id="GO:0016787">
    <property type="term" value="F:hydrolase activity"/>
    <property type="evidence" value="ECO:0007669"/>
    <property type="project" value="UniProtKB-KW"/>
</dbReference>
<dbReference type="PANTHER" id="PTHR39159">
    <property type="match status" value="1"/>
</dbReference>
<accession>A0AA43UCU4</accession>
<keyword evidence="2" id="KW-0378">Hydrolase</keyword>
<dbReference type="InterPro" id="IPR050212">
    <property type="entry name" value="Ntdp-like"/>
</dbReference>
<dbReference type="Gene3D" id="2.40.380.10">
    <property type="entry name" value="FomD-like"/>
    <property type="match status" value="1"/>
</dbReference>
<evidence type="ECO:0000256" key="2">
    <source>
        <dbReference type="ARBA" id="ARBA00022801"/>
    </source>
</evidence>
<dbReference type="GO" id="GO:0046872">
    <property type="term" value="F:metal ion binding"/>
    <property type="evidence" value="ECO:0007669"/>
    <property type="project" value="UniProtKB-KW"/>
</dbReference>
<feature type="domain" description="DUF402" evidence="4">
    <location>
        <begin position="18"/>
        <end position="156"/>
    </location>
</feature>
<evidence type="ECO:0000256" key="3">
    <source>
        <dbReference type="ARBA" id="ARBA00022842"/>
    </source>
</evidence>
<evidence type="ECO:0000313" key="5">
    <source>
        <dbReference type="EMBL" id="MDO5457588.1"/>
    </source>
</evidence>
<dbReference type="Pfam" id="PF04167">
    <property type="entry name" value="DUF402"/>
    <property type="match status" value="1"/>
</dbReference>